<sequence>MKKVISLVLVFSFVLALLSFTSVSAEELEKIPSPEQIKLFKVVKKENGALYGVRLKQNNSEDKISSDSMQSEKLEKISSPEEIKLFKVIKKENGALYGIKLSDQERQKKEDGGQDATKLSRETKLEKIPTANDISFFEKIKKIGNALWGVKKQMPPYSGTNSAIVDDNTRACVITTIDTKDTAVKDLIAKQSTDRQQTITERNTCQKAAFDTIEKQKTNLAACAKNFKEANVKIQNEYKQSHQTIWKSYLTSLKECSKLLKTDTSDNESKNSEILIEDGDASEIE</sequence>
<feature type="chain" id="PRO_5014701993" description="DUF5667 domain-containing protein" evidence="2">
    <location>
        <begin position="26"/>
        <end position="285"/>
    </location>
</feature>
<protein>
    <recommendedName>
        <fullName evidence="5">DUF5667 domain-containing protein</fullName>
    </recommendedName>
</protein>
<gene>
    <name evidence="3" type="ORF">COX77_04160</name>
</gene>
<evidence type="ECO:0000256" key="1">
    <source>
        <dbReference type="SAM" id="MobiDB-lite"/>
    </source>
</evidence>
<accession>A0A2M7VDM6</accession>
<reference evidence="4" key="1">
    <citation type="submission" date="2017-09" db="EMBL/GenBank/DDBJ databases">
        <title>Depth-based differentiation of microbial function through sediment-hosted aquifers and enrichment of novel symbionts in the deep terrestrial subsurface.</title>
        <authorList>
            <person name="Probst A.J."/>
            <person name="Ladd B."/>
            <person name="Jarett J.K."/>
            <person name="Geller-Mcgrath D.E."/>
            <person name="Sieber C.M.K."/>
            <person name="Emerson J.B."/>
            <person name="Anantharaman K."/>
            <person name="Thomas B.C."/>
            <person name="Malmstrom R."/>
            <person name="Stieglmeier M."/>
            <person name="Klingl A."/>
            <person name="Woyke T."/>
            <person name="Ryan C.M."/>
            <person name="Banfield J.F."/>
        </authorList>
    </citation>
    <scope>NUCLEOTIDE SEQUENCE [LARGE SCALE GENOMIC DNA]</scope>
</reference>
<dbReference type="AlphaFoldDB" id="A0A2M7VDM6"/>
<name>A0A2M7VDM6_9BACT</name>
<evidence type="ECO:0000256" key="2">
    <source>
        <dbReference type="SAM" id="SignalP"/>
    </source>
</evidence>
<evidence type="ECO:0008006" key="5">
    <source>
        <dbReference type="Google" id="ProtNLM"/>
    </source>
</evidence>
<proteinExistence type="predicted"/>
<feature type="compositionally biased region" description="Basic and acidic residues" evidence="1">
    <location>
        <begin position="262"/>
        <end position="271"/>
    </location>
</feature>
<feature type="region of interest" description="Disordered" evidence="1">
    <location>
        <begin position="262"/>
        <end position="285"/>
    </location>
</feature>
<organism evidence="3 4">
    <name type="scientific">Candidatus Komeilibacteria bacterium CG_4_10_14_0_2_um_filter_37_10</name>
    <dbReference type="NCBI Taxonomy" id="1974470"/>
    <lineage>
        <taxon>Bacteria</taxon>
        <taxon>Candidatus Komeiliibacteriota</taxon>
    </lineage>
</organism>
<dbReference type="EMBL" id="PFPO01000078">
    <property type="protein sequence ID" value="PIZ98563.1"/>
    <property type="molecule type" value="Genomic_DNA"/>
</dbReference>
<feature type="compositionally biased region" description="Acidic residues" evidence="1">
    <location>
        <begin position="275"/>
        <end position="285"/>
    </location>
</feature>
<keyword evidence="2" id="KW-0732">Signal</keyword>
<feature type="signal peptide" evidence="2">
    <location>
        <begin position="1"/>
        <end position="25"/>
    </location>
</feature>
<comment type="caution">
    <text evidence="3">The sequence shown here is derived from an EMBL/GenBank/DDBJ whole genome shotgun (WGS) entry which is preliminary data.</text>
</comment>
<evidence type="ECO:0000313" key="3">
    <source>
        <dbReference type="EMBL" id="PIZ98563.1"/>
    </source>
</evidence>
<evidence type="ECO:0000313" key="4">
    <source>
        <dbReference type="Proteomes" id="UP000230405"/>
    </source>
</evidence>
<dbReference type="Proteomes" id="UP000230405">
    <property type="component" value="Unassembled WGS sequence"/>
</dbReference>